<evidence type="ECO:0000313" key="1">
    <source>
        <dbReference type="Proteomes" id="UP000887574"/>
    </source>
</evidence>
<dbReference type="AlphaFoldDB" id="A0A915DGK3"/>
<protein>
    <submittedName>
        <fullName evidence="2">Uncharacterized protein</fullName>
    </submittedName>
</protein>
<evidence type="ECO:0000313" key="2">
    <source>
        <dbReference type="WBParaSite" id="jg19030"/>
    </source>
</evidence>
<dbReference type="WBParaSite" id="jg19030">
    <property type="protein sequence ID" value="jg19030"/>
    <property type="gene ID" value="jg19030"/>
</dbReference>
<keyword evidence="1" id="KW-1185">Reference proteome</keyword>
<sequence length="99" mass="11424">MAFVYADQNEPLEGEEEFQVHSQRLELERIDPLSLFRHKDARVKRIFCISIAQLRVLATISSPRHRSDHGGVDPSAFKSYDLASVFLWSRLPIARRTLS</sequence>
<accession>A0A915DGK3</accession>
<reference evidence="2" key="1">
    <citation type="submission" date="2022-11" db="UniProtKB">
        <authorList>
            <consortium name="WormBaseParasite"/>
        </authorList>
    </citation>
    <scope>IDENTIFICATION</scope>
</reference>
<dbReference type="Proteomes" id="UP000887574">
    <property type="component" value="Unplaced"/>
</dbReference>
<proteinExistence type="predicted"/>
<name>A0A915DGK3_9BILA</name>
<organism evidence="1 2">
    <name type="scientific">Ditylenchus dipsaci</name>
    <dbReference type="NCBI Taxonomy" id="166011"/>
    <lineage>
        <taxon>Eukaryota</taxon>
        <taxon>Metazoa</taxon>
        <taxon>Ecdysozoa</taxon>
        <taxon>Nematoda</taxon>
        <taxon>Chromadorea</taxon>
        <taxon>Rhabditida</taxon>
        <taxon>Tylenchina</taxon>
        <taxon>Tylenchomorpha</taxon>
        <taxon>Sphaerularioidea</taxon>
        <taxon>Anguinidae</taxon>
        <taxon>Anguininae</taxon>
        <taxon>Ditylenchus</taxon>
    </lineage>
</organism>